<protein>
    <submittedName>
        <fullName evidence="1">Probable glycosyl transferase</fullName>
    </submittedName>
</protein>
<dbReference type="SUPFAM" id="SSF53756">
    <property type="entry name" value="UDP-Glycosyltransferase/glycogen phosphorylase"/>
    <property type="match status" value="1"/>
</dbReference>
<comment type="caution">
    <text evidence="1">The sequence shown here is derived from an EMBL/GenBank/DDBJ whole genome shotgun (WGS) entry which is preliminary data.</text>
</comment>
<evidence type="ECO:0000313" key="1">
    <source>
        <dbReference type="EMBL" id="CDL12405.1"/>
    </source>
</evidence>
<sequence length="99" mass="11085">MNVIHIAETVKGGVATVINNLTENNEIDSHVICPESQSKEIYCAQKTLFSRTGRNISSLSSLFLVIIKTLKYNKFDVIHLHSSFAGFIVRALFAFKINK</sequence>
<dbReference type="Gene3D" id="3.40.50.2000">
    <property type="entry name" value="Glycogen Phosphorylase B"/>
    <property type="match status" value="1"/>
</dbReference>
<accession>W1DUL6</accession>
<dbReference type="GO" id="GO:0016740">
    <property type="term" value="F:transferase activity"/>
    <property type="evidence" value="ECO:0007669"/>
    <property type="project" value="UniProtKB-KW"/>
</dbReference>
<organism evidence="1 2">
    <name type="scientific">Klebsiella pneumoniae IS43</name>
    <dbReference type="NCBI Taxonomy" id="1432552"/>
    <lineage>
        <taxon>Bacteria</taxon>
        <taxon>Pseudomonadati</taxon>
        <taxon>Pseudomonadota</taxon>
        <taxon>Gammaproteobacteria</taxon>
        <taxon>Enterobacterales</taxon>
        <taxon>Enterobacteriaceae</taxon>
        <taxon>Klebsiella/Raoultella group</taxon>
        <taxon>Klebsiella</taxon>
        <taxon>Klebsiella pneumoniae complex</taxon>
    </lineage>
</organism>
<keyword evidence="1" id="KW-0808">Transferase</keyword>
<proteinExistence type="predicted"/>
<evidence type="ECO:0000313" key="2">
    <source>
        <dbReference type="Proteomes" id="UP000019183"/>
    </source>
</evidence>
<reference evidence="1" key="1">
    <citation type="submission" date="2013-10" db="EMBL/GenBank/DDBJ databases">
        <title>Antibiotic resistance diversity of beta-lactamase producers in the General Hospital Vienna.</title>
        <authorList>
            <person name="Barisic I."/>
            <person name="Mitteregger D."/>
            <person name="Hirschl A.M."/>
            <person name="Noehammer C."/>
            <person name="Wiesinger-Mayr H."/>
        </authorList>
    </citation>
    <scope>NUCLEOTIDE SEQUENCE [LARGE SCALE GENOMIC DNA]</scope>
    <source>
        <strain evidence="1">IS43</strain>
    </source>
</reference>
<name>W1DUL6_KLEPN</name>
<dbReference type="EMBL" id="CBWK010000795">
    <property type="protein sequence ID" value="CDL12405.1"/>
    <property type="molecule type" value="Genomic_DNA"/>
</dbReference>
<keyword evidence="2" id="KW-1185">Reference proteome</keyword>
<dbReference type="AlphaFoldDB" id="W1DUL6"/>
<dbReference type="Proteomes" id="UP000019183">
    <property type="component" value="Unassembled WGS sequence"/>
</dbReference>